<name>A0ABD1Z751_9MARC</name>
<evidence type="ECO:0000256" key="2">
    <source>
        <dbReference type="ARBA" id="ARBA00023002"/>
    </source>
</evidence>
<dbReference type="InterPro" id="IPR016162">
    <property type="entry name" value="Ald_DH_N"/>
</dbReference>
<feature type="signal peptide" evidence="5">
    <location>
        <begin position="1"/>
        <end position="30"/>
    </location>
</feature>
<organism evidence="7 8">
    <name type="scientific">Riccia fluitans</name>
    <dbReference type="NCBI Taxonomy" id="41844"/>
    <lineage>
        <taxon>Eukaryota</taxon>
        <taxon>Viridiplantae</taxon>
        <taxon>Streptophyta</taxon>
        <taxon>Embryophyta</taxon>
        <taxon>Marchantiophyta</taxon>
        <taxon>Marchantiopsida</taxon>
        <taxon>Marchantiidae</taxon>
        <taxon>Marchantiales</taxon>
        <taxon>Ricciaceae</taxon>
        <taxon>Riccia</taxon>
    </lineage>
</organism>
<proteinExistence type="inferred from homology"/>
<dbReference type="Gene3D" id="3.40.605.10">
    <property type="entry name" value="Aldehyde Dehydrogenase, Chain A, domain 1"/>
    <property type="match status" value="1"/>
</dbReference>
<dbReference type="FunFam" id="3.40.309.10:FF:000009">
    <property type="entry name" value="Aldehyde dehydrogenase A"/>
    <property type="match status" value="1"/>
</dbReference>
<evidence type="ECO:0000313" key="8">
    <source>
        <dbReference type="Proteomes" id="UP001605036"/>
    </source>
</evidence>
<keyword evidence="2 4" id="KW-0560">Oxidoreductase</keyword>
<dbReference type="PROSITE" id="PS00687">
    <property type="entry name" value="ALDEHYDE_DEHYDR_GLU"/>
    <property type="match status" value="1"/>
</dbReference>
<dbReference type="FunFam" id="3.40.605.10:FF:000014">
    <property type="entry name" value="aldehyde dehydrogenase 22A1"/>
    <property type="match status" value="1"/>
</dbReference>
<evidence type="ECO:0000256" key="4">
    <source>
        <dbReference type="RuleBase" id="RU003345"/>
    </source>
</evidence>
<keyword evidence="5" id="KW-0732">Signal</keyword>
<comment type="caution">
    <text evidence="7">The sequence shown here is derived from an EMBL/GenBank/DDBJ whole genome shotgun (WGS) entry which is preliminary data.</text>
</comment>
<protein>
    <recommendedName>
        <fullName evidence="6">Aldehyde dehydrogenase domain-containing protein</fullName>
    </recommendedName>
</protein>
<evidence type="ECO:0000313" key="7">
    <source>
        <dbReference type="EMBL" id="KAL2643603.1"/>
    </source>
</evidence>
<dbReference type="CDD" id="cd07098">
    <property type="entry name" value="ALDH_F15-22"/>
    <property type="match status" value="1"/>
</dbReference>
<feature type="chain" id="PRO_5044868686" description="Aldehyde dehydrogenase domain-containing protein" evidence="5">
    <location>
        <begin position="31"/>
        <end position="594"/>
    </location>
</feature>
<evidence type="ECO:0000256" key="3">
    <source>
        <dbReference type="PROSITE-ProRule" id="PRU10007"/>
    </source>
</evidence>
<dbReference type="PANTHER" id="PTHR11699">
    <property type="entry name" value="ALDEHYDE DEHYDROGENASE-RELATED"/>
    <property type="match status" value="1"/>
</dbReference>
<dbReference type="InterPro" id="IPR016161">
    <property type="entry name" value="Ald_DH/histidinol_DH"/>
</dbReference>
<dbReference type="InterPro" id="IPR016160">
    <property type="entry name" value="Ald_DH_CS_CYS"/>
</dbReference>
<evidence type="ECO:0000259" key="6">
    <source>
        <dbReference type="Pfam" id="PF00171"/>
    </source>
</evidence>
<dbReference type="InterPro" id="IPR029510">
    <property type="entry name" value="Ald_DH_CS_GLU"/>
</dbReference>
<accession>A0ABD1Z751</accession>
<feature type="domain" description="Aldehyde dehydrogenase" evidence="6">
    <location>
        <begin position="63"/>
        <end position="524"/>
    </location>
</feature>
<dbReference type="GO" id="GO:0016620">
    <property type="term" value="F:oxidoreductase activity, acting on the aldehyde or oxo group of donors, NAD or NADP as acceptor"/>
    <property type="evidence" value="ECO:0007669"/>
    <property type="project" value="UniProtKB-ARBA"/>
</dbReference>
<sequence length="594" mass="65007">MDPWQTMLALGAVFVICRLILWLLPEHIPALNVDVSDVLGVENKQNEENNTFVPGSGSGGRADRVPCYDPATMQHLGYFPVMEPDEVRQVVTRAREAQIVWATTGFNQRRLLLKVLLKYILEHQELICRVSAKDSGKTMLDATLGEILTTCEKISYLLKEGERVLRPQYRSTGMLMIHKSARVEYHPLGVIGAIVPWNYPFHNIFNPLVAAVFSGNAIVIKVSEHASWSGFFYSRIIQSALKAVGAPADLVHIITGYAETGSALVSSVDKLIFVGSTTVGRKVMETAAKTLTPVTLELGGKDPVVICEDADLSQVIHLAVRATLQSGGQNCAGAERFYVHESIHDEFVKEVAKIVKSVRVGPPLEGICDVGAICMPDHVEKLEMLVRDAVEKGAEIVARGNLLPTDSPGQFFPPTVLINVNHSMRLMQEEIFGPILNIMKFKTDEEAVRLANDSSFGLGSSVFSGSKNRANAIASKLYCGMAAINDFATGYLCQSLPFGGVKESGFGRFAGEEGLRALCIVKAVCEDRIPFVKTNIPKPLQYPVADNAFQFQESLIRMLYGLSWTAKLTGLLDLIKSLSPKKVDGQKQSNGKVE</sequence>
<dbReference type="InterPro" id="IPR015590">
    <property type="entry name" value="Aldehyde_DH_dom"/>
</dbReference>
<gene>
    <name evidence="7" type="ORF">R1flu_011190</name>
</gene>
<feature type="active site" evidence="3">
    <location>
        <position position="297"/>
    </location>
</feature>
<dbReference type="SUPFAM" id="SSF53720">
    <property type="entry name" value="ALDH-like"/>
    <property type="match status" value="1"/>
</dbReference>
<dbReference type="Proteomes" id="UP001605036">
    <property type="component" value="Unassembled WGS sequence"/>
</dbReference>
<reference evidence="7 8" key="1">
    <citation type="submission" date="2024-09" db="EMBL/GenBank/DDBJ databases">
        <title>Chromosome-scale assembly of Riccia fluitans.</title>
        <authorList>
            <person name="Paukszto L."/>
            <person name="Sawicki J."/>
            <person name="Karawczyk K."/>
            <person name="Piernik-Szablinska J."/>
            <person name="Szczecinska M."/>
            <person name="Mazdziarz M."/>
        </authorList>
    </citation>
    <scope>NUCLEOTIDE SEQUENCE [LARGE SCALE GENOMIC DNA]</scope>
    <source>
        <strain evidence="7">Rf_01</strain>
        <tissue evidence="7">Aerial parts of the thallus</tissue>
    </source>
</reference>
<dbReference type="InterPro" id="IPR016163">
    <property type="entry name" value="Ald_DH_C"/>
</dbReference>
<evidence type="ECO:0000256" key="1">
    <source>
        <dbReference type="ARBA" id="ARBA00009986"/>
    </source>
</evidence>
<dbReference type="PROSITE" id="PS00070">
    <property type="entry name" value="ALDEHYDE_DEHYDR_CYS"/>
    <property type="match status" value="1"/>
</dbReference>
<dbReference type="Gene3D" id="3.40.309.10">
    <property type="entry name" value="Aldehyde Dehydrogenase, Chain A, domain 2"/>
    <property type="match status" value="1"/>
</dbReference>
<dbReference type="Pfam" id="PF00171">
    <property type="entry name" value="Aldedh"/>
    <property type="match status" value="1"/>
</dbReference>
<keyword evidence="8" id="KW-1185">Reference proteome</keyword>
<comment type="similarity">
    <text evidence="1 4">Belongs to the aldehyde dehydrogenase family.</text>
</comment>
<evidence type="ECO:0000256" key="5">
    <source>
        <dbReference type="SAM" id="SignalP"/>
    </source>
</evidence>
<dbReference type="AlphaFoldDB" id="A0ABD1Z751"/>
<dbReference type="EMBL" id="JBHFFA010000002">
    <property type="protein sequence ID" value="KAL2643603.1"/>
    <property type="molecule type" value="Genomic_DNA"/>
</dbReference>